<gene>
    <name evidence="2" type="ORF">CALVIDRAFT_44890</name>
</gene>
<feature type="compositionally biased region" description="Basic residues" evidence="1">
    <location>
        <begin position="423"/>
        <end position="439"/>
    </location>
</feature>
<accession>A0A167P408</accession>
<dbReference type="PANTHER" id="PTHR28307:SF2">
    <property type="entry name" value="PROTEIN PAL1"/>
    <property type="match status" value="1"/>
</dbReference>
<dbReference type="AlphaFoldDB" id="A0A167P408"/>
<dbReference type="Proteomes" id="UP000076738">
    <property type="component" value="Unassembled WGS sequence"/>
</dbReference>
<name>A0A167P408_CALVF</name>
<evidence type="ECO:0000313" key="2">
    <source>
        <dbReference type="EMBL" id="KZO98398.1"/>
    </source>
</evidence>
<dbReference type="OrthoDB" id="5352132at2759"/>
<keyword evidence="3" id="KW-1185">Reference proteome</keyword>
<dbReference type="Pfam" id="PF08316">
    <property type="entry name" value="Pal1"/>
    <property type="match status" value="1"/>
</dbReference>
<feature type="region of interest" description="Disordered" evidence="1">
    <location>
        <begin position="311"/>
        <end position="439"/>
    </location>
</feature>
<dbReference type="EMBL" id="KV417276">
    <property type="protein sequence ID" value="KZO98398.1"/>
    <property type="molecule type" value="Genomic_DNA"/>
</dbReference>
<reference evidence="2 3" key="1">
    <citation type="journal article" date="2016" name="Mol. Biol. Evol.">
        <title>Comparative Genomics of Early-Diverging Mushroom-Forming Fungi Provides Insights into the Origins of Lignocellulose Decay Capabilities.</title>
        <authorList>
            <person name="Nagy L.G."/>
            <person name="Riley R."/>
            <person name="Tritt A."/>
            <person name="Adam C."/>
            <person name="Daum C."/>
            <person name="Floudas D."/>
            <person name="Sun H."/>
            <person name="Yadav J.S."/>
            <person name="Pangilinan J."/>
            <person name="Larsson K.H."/>
            <person name="Matsuura K."/>
            <person name="Barry K."/>
            <person name="Labutti K."/>
            <person name="Kuo R."/>
            <person name="Ohm R.A."/>
            <person name="Bhattacharya S.S."/>
            <person name="Shirouzu T."/>
            <person name="Yoshinaga Y."/>
            <person name="Martin F.M."/>
            <person name="Grigoriev I.V."/>
            <person name="Hibbett D.S."/>
        </authorList>
    </citation>
    <scope>NUCLEOTIDE SEQUENCE [LARGE SCALE GENOMIC DNA]</scope>
    <source>
        <strain evidence="2 3">TUFC12733</strain>
    </source>
</reference>
<dbReference type="STRING" id="1330018.A0A167P408"/>
<dbReference type="InterPro" id="IPR013226">
    <property type="entry name" value="Pal1"/>
</dbReference>
<proteinExistence type="predicted"/>
<protein>
    <recommendedName>
        <fullName evidence="4">Pal1-domain-containing protein</fullName>
    </recommendedName>
</protein>
<sequence length="439" mass="46975">MTSSSTGRGSKKEKKASMHADIIDMMDYSGNGRFHHDGPFDAVARSRNVHPSRAPMGVFDYDTLLPTSGGGGPYPTSAAIAAVAAPPQRPLHTRARSSATGAVAPSVAINPAFIQSPVVPDKKKNAVAEAWGIADPEPFEEFSAGGTAGNNGYSAHVSPVSASAPSGSASRTAYNDYWNEGDAARNASRNARRTRTLPPPQQIMLPGSNFDPNAYRDIQEDSPGSDDKAYSPISPTAYPGTSPPRFKRTKSLMQRIRTMRDNPNVPVGAPDPDGVDPVSPFDVQYSASPSLDEPRPILYGADREGMQNSYSTASFERERENRSNGKKSGMSLFNRLARSPRQRDISASPPVSPTEENGGFVLIQSPRERPRHKALPSLPPDIRSPPVSGSKGYEKESYFDGAYPSASNGVPPGSPMTPGGHQLGRKRSLLSKMKGVTRN</sequence>
<evidence type="ECO:0008006" key="4">
    <source>
        <dbReference type="Google" id="ProtNLM"/>
    </source>
</evidence>
<dbReference type="PANTHER" id="PTHR28307">
    <property type="entry name" value="PROTEIN PAL1"/>
    <property type="match status" value="1"/>
</dbReference>
<feature type="region of interest" description="Disordered" evidence="1">
    <location>
        <begin position="184"/>
        <end position="246"/>
    </location>
</feature>
<organism evidence="2 3">
    <name type="scientific">Calocera viscosa (strain TUFC12733)</name>
    <dbReference type="NCBI Taxonomy" id="1330018"/>
    <lineage>
        <taxon>Eukaryota</taxon>
        <taxon>Fungi</taxon>
        <taxon>Dikarya</taxon>
        <taxon>Basidiomycota</taxon>
        <taxon>Agaricomycotina</taxon>
        <taxon>Dacrymycetes</taxon>
        <taxon>Dacrymycetales</taxon>
        <taxon>Dacrymycetaceae</taxon>
        <taxon>Calocera</taxon>
    </lineage>
</organism>
<evidence type="ECO:0000313" key="3">
    <source>
        <dbReference type="Proteomes" id="UP000076738"/>
    </source>
</evidence>
<dbReference type="GO" id="GO:0005737">
    <property type="term" value="C:cytoplasm"/>
    <property type="evidence" value="ECO:0007669"/>
    <property type="project" value="TreeGrafter"/>
</dbReference>
<evidence type="ECO:0000256" key="1">
    <source>
        <dbReference type="SAM" id="MobiDB-lite"/>
    </source>
</evidence>